<evidence type="ECO:0000256" key="1">
    <source>
        <dbReference type="ARBA" id="ARBA00022737"/>
    </source>
</evidence>
<keyword evidence="6" id="KW-1185">Reference proteome</keyword>
<dbReference type="RefSeq" id="WP_165642578.1">
    <property type="nucleotide sequence ID" value="NZ_JAAITT010000027.1"/>
</dbReference>
<dbReference type="EMBL" id="JAAITT010000027">
    <property type="protein sequence ID" value="NSJ50523.1"/>
    <property type="molecule type" value="Genomic_DNA"/>
</dbReference>
<feature type="signal peptide" evidence="3">
    <location>
        <begin position="1"/>
        <end position="27"/>
    </location>
</feature>
<comment type="caution">
    <text evidence="4">The sequence shown here is derived from an EMBL/GenBank/DDBJ whole genome shotgun (WGS) entry which is preliminary data.</text>
</comment>
<sequence>MRKIYSVPLLFAAAMVFTMGAPVSTMAYGPGSSGYYRGGPGVNYDYGTGSPGSYGYGWGPGGYDYGAGPSGVMDYGGPSGTQGNAQVTSDNVVRAYPGFNTNVPDTSSYEFNPDYWWDWDDDDWDEWDDDDDWWYYSGGPGVQYGQGWRYSPNGWWFQLYGGSWLSNGWQLIHSRWYRFDQNGYMVTGWFTDGDGNRYYLNPVDDGTLGMMRTGWQVIDGRSYYFNTQSDGTMGRLFVNATTPDGYQVGADGALIQ</sequence>
<accession>A0AAW5BUR2</accession>
<evidence type="ECO:0008006" key="8">
    <source>
        <dbReference type="Google" id="ProtNLM"/>
    </source>
</evidence>
<evidence type="ECO:0000256" key="2">
    <source>
        <dbReference type="PROSITE-ProRule" id="PRU00591"/>
    </source>
</evidence>
<name>A0AAW5BUR2_9FIRM</name>
<dbReference type="Gene3D" id="2.10.270.10">
    <property type="entry name" value="Cholin Binding"/>
    <property type="match status" value="1"/>
</dbReference>
<protein>
    <recommendedName>
        <fullName evidence="8">Glucan-binding domain-containing protein (YG repeat)</fullName>
    </recommendedName>
</protein>
<dbReference type="Pfam" id="PF19127">
    <property type="entry name" value="Choline_bind_3"/>
    <property type="match status" value="1"/>
</dbReference>
<proteinExistence type="predicted"/>
<dbReference type="AlphaFoldDB" id="A0AAW5BUR2"/>
<evidence type="ECO:0000313" key="5">
    <source>
        <dbReference type="EMBL" id="NSJ50523.1"/>
    </source>
</evidence>
<feature type="chain" id="PRO_5043319056" description="Glucan-binding domain-containing protein (YG repeat)" evidence="3">
    <location>
        <begin position="28"/>
        <end position="256"/>
    </location>
</feature>
<dbReference type="PROSITE" id="PS51170">
    <property type="entry name" value="CW"/>
    <property type="match status" value="1"/>
</dbReference>
<reference evidence="5" key="2">
    <citation type="submission" date="2020-02" db="EMBL/GenBank/DDBJ databases">
        <authorList>
            <person name="Littmann E."/>
            <person name="Sorbara M."/>
        </authorList>
    </citation>
    <scope>NUCLEOTIDE SEQUENCE</scope>
    <source>
        <strain evidence="5">MSK.1.17</strain>
    </source>
</reference>
<keyword evidence="1" id="KW-0677">Repeat</keyword>
<feature type="repeat" description="Cell wall-binding" evidence="2">
    <location>
        <begin position="166"/>
        <end position="185"/>
    </location>
</feature>
<evidence type="ECO:0000313" key="6">
    <source>
        <dbReference type="Proteomes" id="UP000669239"/>
    </source>
</evidence>
<dbReference type="Proteomes" id="UP001299608">
    <property type="component" value="Unassembled WGS sequence"/>
</dbReference>
<keyword evidence="3" id="KW-0732">Signal</keyword>
<dbReference type="Proteomes" id="UP000669239">
    <property type="component" value="Unassembled WGS sequence"/>
</dbReference>
<gene>
    <name evidence="5" type="ORF">G5B36_17700</name>
    <name evidence="4" type="ORF">L0N08_09965</name>
</gene>
<reference evidence="4" key="3">
    <citation type="submission" date="2022-01" db="EMBL/GenBank/DDBJ databases">
        <title>Collection of gut derived symbiotic bacterial strains cultured from healthy donors.</title>
        <authorList>
            <person name="Lin H."/>
            <person name="Kohout C."/>
            <person name="Waligurski E."/>
            <person name="Pamer E.G."/>
        </authorList>
    </citation>
    <scope>NUCLEOTIDE SEQUENCE</scope>
    <source>
        <strain evidence="4">DFI.6.55</strain>
    </source>
</reference>
<evidence type="ECO:0000256" key="3">
    <source>
        <dbReference type="SAM" id="SignalP"/>
    </source>
</evidence>
<dbReference type="InterPro" id="IPR018337">
    <property type="entry name" value="Cell_wall/Cho-bd_repeat"/>
</dbReference>
<dbReference type="SUPFAM" id="SSF69360">
    <property type="entry name" value="Cell wall binding repeat"/>
    <property type="match status" value="1"/>
</dbReference>
<evidence type="ECO:0000313" key="4">
    <source>
        <dbReference type="EMBL" id="MCG4745735.1"/>
    </source>
</evidence>
<evidence type="ECO:0000313" key="7">
    <source>
        <dbReference type="Proteomes" id="UP001299608"/>
    </source>
</evidence>
<organism evidence="4 7">
    <name type="scientific">Enterocloster aldenensis</name>
    <dbReference type="NCBI Taxonomy" id="358742"/>
    <lineage>
        <taxon>Bacteria</taxon>
        <taxon>Bacillati</taxon>
        <taxon>Bacillota</taxon>
        <taxon>Clostridia</taxon>
        <taxon>Lachnospirales</taxon>
        <taxon>Lachnospiraceae</taxon>
        <taxon>Enterocloster</taxon>
    </lineage>
</organism>
<reference evidence="5 6" key="1">
    <citation type="journal article" date="2020" name="Cell Host Microbe">
        <title>Functional and Genomic Variation between Human-Derived Isolates of Lachnospiraceae Reveals Inter- and Intra-Species Diversity.</title>
        <authorList>
            <person name="Sorbara M.T."/>
            <person name="Littmann E.R."/>
            <person name="Fontana E."/>
            <person name="Moody T.U."/>
            <person name="Kohout C.E."/>
            <person name="Gjonbalaj M."/>
            <person name="Eaton V."/>
            <person name="Seok R."/>
            <person name="Leiner I.M."/>
            <person name="Pamer E.G."/>
        </authorList>
    </citation>
    <scope>NUCLEOTIDE SEQUENCE [LARGE SCALE GENOMIC DNA]</scope>
    <source>
        <strain evidence="5 6">MSK.1.17</strain>
    </source>
</reference>
<dbReference type="EMBL" id="JAKNGE010000010">
    <property type="protein sequence ID" value="MCG4745735.1"/>
    <property type="molecule type" value="Genomic_DNA"/>
</dbReference>